<dbReference type="InterPro" id="IPR050300">
    <property type="entry name" value="GDXG_lipolytic_enzyme"/>
</dbReference>
<sequence>MIHDKVYLNESKTAYIEVYSLDSDISYNVHKKRPAMIICPGGAYLISAIKEGEAVASQFLSQGYSCFVLRYSTFLKDRESLISDCPHIDENAYYPKQIVQLLETVHLIRENAEVWNIDINAIFATGFSAGGHIVGTVATRWNDSYFTEKLSFTPNGDELKLTGCILGYPMLEGPLLEHPKIELRKQSELMELCLYGHTEPTTSEKKELELIRYISKDTSPIFAWHTTGDEVTSARMTTDFISEVHRCGVEAEYHLFSGGQHGLSTSNKLYAKNNSEINSRIALWLPLVYNWLDYIRKELK</sequence>
<dbReference type="EMBL" id="CP031733">
    <property type="protein sequence ID" value="AXQ78953.1"/>
    <property type="molecule type" value="Genomic_DNA"/>
</dbReference>
<feature type="domain" description="BD-FAE-like" evidence="2">
    <location>
        <begin position="28"/>
        <end position="239"/>
    </location>
</feature>
<protein>
    <submittedName>
        <fullName evidence="5">Alpha/beta hydrolase</fullName>
    </submittedName>
</protein>
<reference evidence="5 7" key="2">
    <citation type="submission" date="2018-08" db="EMBL/GenBank/DDBJ databases">
        <title>Draft genome of Streptococcus sp. nov. Z1.</title>
        <authorList>
            <person name="Tian Z."/>
        </authorList>
    </citation>
    <scope>NUCLEOTIDE SEQUENCE [LARGE SCALE GENOMIC DNA]</scope>
    <source>
        <strain evidence="5">Z1</strain>
        <strain evidence="7">Z1(2018)</strain>
    </source>
</reference>
<proteinExistence type="predicted"/>
<dbReference type="KEGG" id="schj:DDV21_007575"/>
<evidence type="ECO:0000259" key="2">
    <source>
        <dbReference type="Pfam" id="PF20434"/>
    </source>
</evidence>
<keyword evidence="1 5" id="KW-0378">Hydrolase</keyword>
<accession>A0A346ND58</accession>
<dbReference type="OrthoDB" id="9794725at2"/>
<reference evidence="6" key="3">
    <citation type="submission" date="2018-08" db="EMBL/GenBank/DDBJ databases">
        <title>Streptococcus chenjunshii sp. nov., isolated from stools sample of the Tibetan antelope in the Qinghai-Tibet plateau, China.</title>
        <authorList>
            <person name="Tian Z."/>
        </authorList>
    </citation>
    <scope>NUCLEOTIDE SEQUENCE [LARGE SCALE GENOMIC DNA]</scope>
    <source>
        <strain evidence="6">Z15</strain>
    </source>
</reference>
<evidence type="ECO:0000313" key="3">
    <source>
        <dbReference type="EMBL" id="AXQ78953.1"/>
    </source>
</evidence>
<dbReference type="RefSeq" id="WP_116877719.1">
    <property type="nucleotide sequence ID" value="NZ_CP031733.1"/>
</dbReference>
<keyword evidence="8" id="KW-1185">Reference proteome</keyword>
<evidence type="ECO:0000313" key="5">
    <source>
        <dbReference type="EMBL" id="RFU53580.1"/>
    </source>
</evidence>
<reference evidence="3" key="4">
    <citation type="journal article" date="2019" name="Int. J. Syst. Evol. Microbiol.">
        <title>Streptococcus chenjunshii sp. nov. isolated from feces of Tibetan antelopes.</title>
        <authorList>
            <person name="Tian Z."/>
            <person name="Lu S."/>
            <person name="Jin D."/>
            <person name="Yang J."/>
            <person name="Pu J."/>
            <person name="Lai X.H."/>
            <person name="Bai X.N."/>
            <person name="Wu X.M."/>
            <person name="Li J."/>
            <person name="Wang S."/>
            <person name="Xu J."/>
        </authorList>
    </citation>
    <scope>NUCLEOTIDE SEQUENCE</scope>
    <source>
        <strain evidence="3">Z15</strain>
    </source>
</reference>
<evidence type="ECO:0000313" key="7">
    <source>
        <dbReference type="Proteomes" id="UP000262901"/>
    </source>
</evidence>
<evidence type="ECO:0000313" key="6">
    <source>
        <dbReference type="Proteomes" id="UP000246115"/>
    </source>
</evidence>
<dbReference type="EMBL" id="QVQY01000006">
    <property type="protein sequence ID" value="RFU51380.1"/>
    <property type="molecule type" value="Genomic_DNA"/>
</dbReference>
<organism evidence="5 7">
    <name type="scientific">Streptococcus chenjunshii</name>
    <dbReference type="NCBI Taxonomy" id="2173853"/>
    <lineage>
        <taxon>Bacteria</taxon>
        <taxon>Bacillati</taxon>
        <taxon>Bacillota</taxon>
        <taxon>Bacilli</taxon>
        <taxon>Lactobacillales</taxon>
        <taxon>Streptococcaceae</taxon>
        <taxon>Streptococcus</taxon>
    </lineage>
</organism>
<accession>A0A372KMP9</accession>
<evidence type="ECO:0000313" key="8">
    <source>
        <dbReference type="Proteomes" id="UP000264056"/>
    </source>
</evidence>
<evidence type="ECO:0000313" key="4">
    <source>
        <dbReference type="EMBL" id="RFU51380.1"/>
    </source>
</evidence>
<dbReference type="Proteomes" id="UP000264056">
    <property type="component" value="Unassembled WGS sequence"/>
</dbReference>
<dbReference type="EMBL" id="QVQZ01000005">
    <property type="protein sequence ID" value="RFU53580.1"/>
    <property type="molecule type" value="Genomic_DNA"/>
</dbReference>
<dbReference type="Pfam" id="PF20434">
    <property type="entry name" value="BD-FAE"/>
    <property type="match status" value="1"/>
</dbReference>
<dbReference type="SUPFAM" id="SSF53474">
    <property type="entry name" value="alpha/beta-Hydrolases"/>
    <property type="match status" value="1"/>
</dbReference>
<evidence type="ECO:0000256" key="1">
    <source>
        <dbReference type="ARBA" id="ARBA00022801"/>
    </source>
</evidence>
<dbReference type="Gene3D" id="3.40.50.1820">
    <property type="entry name" value="alpha/beta hydrolase"/>
    <property type="match status" value="1"/>
</dbReference>
<reference evidence="4 8" key="1">
    <citation type="submission" date="2018-08" db="EMBL/GenBank/DDBJ databases">
        <title>Draft genome of Streptococcus sp .nov. Z2.</title>
        <authorList>
            <person name="Tian Z."/>
        </authorList>
    </citation>
    <scope>NUCLEOTIDE SEQUENCE [LARGE SCALE GENOMIC DNA]</scope>
    <source>
        <strain evidence="4 8">Z2</strain>
    </source>
</reference>
<dbReference type="GO" id="GO:0016787">
    <property type="term" value="F:hydrolase activity"/>
    <property type="evidence" value="ECO:0007669"/>
    <property type="project" value="UniProtKB-KW"/>
</dbReference>
<dbReference type="PANTHER" id="PTHR48081:SF6">
    <property type="entry name" value="PEPTIDASE S9 PROLYL OLIGOPEPTIDASE CATALYTIC DOMAIN-CONTAINING PROTEIN"/>
    <property type="match status" value="1"/>
</dbReference>
<dbReference type="InterPro" id="IPR029058">
    <property type="entry name" value="AB_hydrolase_fold"/>
</dbReference>
<dbReference type="InterPro" id="IPR049492">
    <property type="entry name" value="BD-FAE-like_dom"/>
</dbReference>
<gene>
    <name evidence="3" type="ORF">DDV21_007575</name>
    <name evidence="4" type="ORF">DDV22_03465</name>
    <name evidence="5" type="ORF">DDV23_03455</name>
</gene>
<dbReference type="PANTHER" id="PTHR48081">
    <property type="entry name" value="AB HYDROLASE SUPERFAMILY PROTEIN C4A8.06C"/>
    <property type="match status" value="1"/>
</dbReference>
<dbReference type="Proteomes" id="UP000246115">
    <property type="component" value="Chromosome"/>
</dbReference>
<dbReference type="Proteomes" id="UP000262901">
    <property type="component" value="Unassembled WGS sequence"/>
</dbReference>
<name>A0A372KMP9_9STRE</name>
<dbReference type="AlphaFoldDB" id="A0A372KMP9"/>